<dbReference type="InterPro" id="IPR001196">
    <property type="entry name" value="Ribosomal_uL15_CS"/>
</dbReference>
<dbReference type="GO" id="GO:0003735">
    <property type="term" value="F:structural constituent of ribosome"/>
    <property type="evidence" value="ECO:0007669"/>
    <property type="project" value="InterPro"/>
</dbReference>
<sequence length="171" mass="17870">MQLHQLYPFPEERKNRKRIGRGGGSGSGSTSGKGHKGQNARAGGGVPAGFEGGQMPLQRRLPKRGFKNYPFRMRYEVINLALLLAAFEGKSAISIDDIYERGLAKAGNPVKILGDGELAAALTVEAHKFSASAAEKIQKAGGTAKVIGGEEAPAAPKGKKAKAATATKTQG</sequence>
<keyword evidence="3 4" id="KW-0687">Ribonucleoprotein</keyword>
<dbReference type="PANTHER" id="PTHR12934">
    <property type="entry name" value="50S RIBOSOMAL PROTEIN L15"/>
    <property type="match status" value="1"/>
</dbReference>
<dbReference type="HAMAP" id="MF_01341">
    <property type="entry name" value="Ribosomal_uL15"/>
    <property type="match status" value="1"/>
</dbReference>
<evidence type="ECO:0000256" key="1">
    <source>
        <dbReference type="ARBA" id="ARBA00007320"/>
    </source>
</evidence>
<evidence type="ECO:0000256" key="5">
    <source>
        <dbReference type="RuleBase" id="RU003888"/>
    </source>
</evidence>
<comment type="function">
    <text evidence="4">Binds to the 23S rRNA.</text>
</comment>
<dbReference type="PANTHER" id="PTHR12934:SF11">
    <property type="entry name" value="LARGE RIBOSOMAL SUBUNIT PROTEIN UL15M"/>
    <property type="match status" value="1"/>
</dbReference>
<evidence type="ECO:0000313" key="8">
    <source>
        <dbReference type="EMBL" id="SBW10189.1"/>
    </source>
</evidence>
<dbReference type="GO" id="GO:0019843">
    <property type="term" value="F:rRNA binding"/>
    <property type="evidence" value="ECO:0007669"/>
    <property type="project" value="UniProtKB-UniRule"/>
</dbReference>
<comment type="similarity">
    <text evidence="1 4 5">Belongs to the universal ribosomal protein uL15 family.</text>
</comment>
<dbReference type="AlphaFoldDB" id="A0A212KET7"/>
<proteinExistence type="inferred from homology"/>
<feature type="domain" description="Large ribosomal subunit protein uL15/eL18" evidence="7">
    <location>
        <begin position="77"/>
        <end position="144"/>
    </location>
</feature>
<dbReference type="SUPFAM" id="SSF52080">
    <property type="entry name" value="Ribosomal proteins L15p and L18e"/>
    <property type="match status" value="1"/>
</dbReference>
<dbReference type="PROSITE" id="PS00475">
    <property type="entry name" value="RIBOSOMAL_L15"/>
    <property type="match status" value="1"/>
</dbReference>
<feature type="region of interest" description="Disordered" evidence="6">
    <location>
        <begin position="148"/>
        <end position="171"/>
    </location>
</feature>
<evidence type="ECO:0000256" key="3">
    <source>
        <dbReference type="ARBA" id="ARBA00023274"/>
    </source>
</evidence>
<name>A0A212KET7_9DELT</name>
<keyword evidence="4" id="KW-0694">RNA-binding</keyword>
<dbReference type="GO" id="GO:0022625">
    <property type="term" value="C:cytosolic large ribosomal subunit"/>
    <property type="evidence" value="ECO:0007669"/>
    <property type="project" value="TreeGrafter"/>
</dbReference>
<dbReference type="InterPro" id="IPR005749">
    <property type="entry name" value="Ribosomal_uL15_bac-type"/>
</dbReference>
<gene>
    <name evidence="4 8" type="primary">rplO</name>
    <name evidence="8" type="ORF">KL86DPRO_60066</name>
</gene>
<evidence type="ECO:0000256" key="4">
    <source>
        <dbReference type="HAMAP-Rule" id="MF_01341"/>
    </source>
</evidence>
<keyword evidence="2 4" id="KW-0689">Ribosomal protein</keyword>
<dbReference type="InterPro" id="IPR021131">
    <property type="entry name" value="Ribosomal_uL15/eL18"/>
</dbReference>
<evidence type="ECO:0000256" key="2">
    <source>
        <dbReference type="ARBA" id="ARBA00022980"/>
    </source>
</evidence>
<protein>
    <recommendedName>
        <fullName evidence="4">Large ribosomal subunit protein uL15</fullName>
    </recommendedName>
</protein>
<organism evidence="8">
    <name type="scientific">uncultured delta proteobacterium</name>
    <dbReference type="NCBI Taxonomy" id="34034"/>
    <lineage>
        <taxon>Bacteria</taxon>
        <taxon>Deltaproteobacteria</taxon>
        <taxon>environmental samples</taxon>
    </lineage>
</organism>
<dbReference type="EMBL" id="FLUQ01000006">
    <property type="protein sequence ID" value="SBW10189.1"/>
    <property type="molecule type" value="Genomic_DNA"/>
</dbReference>
<evidence type="ECO:0000259" key="7">
    <source>
        <dbReference type="Pfam" id="PF00828"/>
    </source>
</evidence>
<dbReference type="Gene3D" id="3.100.10.10">
    <property type="match status" value="1"/>
</dbReference>
<dbReference type="InterPro" id="IPR030878">
    <property type="entry name" value="Ribosomal_uL15"/>
</dbReference>
<dbReference type="GO" id="GO:0006412">
    <property type="term" value="P:translation"/>
    <property type="evidence" value="ECO:0007669"/>
    <property type="project" value="UniProtKB-UniRule"/>
</dbReference>
<dbReference type="InterPro" id="IPR036227">
    <property type="entry name" value="Ribosomal_uL15/eL18_sf"/>
</dbReference>
<reference evidence="8" key="1">
    <citation type="submission" date="2016-04" db="EMBL/GenBank/DDBJ databases">
        <authorList>
            <person name="Evans L.H."/>
            <person name="Alamgir A."/>
            <person name="Owens N."/>
            <person name="Weber N.D."/>
            <person name="Virtaneva K."/>
            <person name="Barbian K."/>
            <person name="Babar A."/>
            <person name="Rosenke K."/>
        </authorList>
    </citation>
    <scope>NUCLEOTIDE SEQUENCE</scope>
    <source>
        <strain evidence="8">86</strain>
    </source>
</reference>
<accession>A0A212KET7</accession>
<feature type="compositionally biased region" description="Gly residues" evidence="6">
    <location>
        <begin position="21"/>
        <end position="31"/>
    </location>
</feature>
<dbReference type="Pfam" id="PF00828">
    <property type="entry name" value="Ribosomal_L27A"/>
    <property type="match status" value="1"/>
</dbReference>
<comment type="subunit">
    <text evidence="4">Part of the 50S ribosomal subunit.</text>
</comment>
<evidence type="ECO:0000256" key="6">
    <source>
        <dbReference type="SAM" id="MobiDB-lite"/>
    </source>
</evidence>
<feature type="compositionally biased region" description="Gly residues" evidence="6">
    <location>
        <begin position="42"/>
        <end position="52"/>
    </location>
</feature>
<feature type="region of interest" description="Disordered" evidence="6">
    <location>
        <begin position="1"/>
        <end position="61"/>
    </location>
</feature>
<keyword evidence="4" id="KW-0699">rRNA-binding</keyword>
<dbReference type="NCBIfam" id="TIGR01071">
    <property type="entry name" value="rplO_bact"/>
    <property type="match status" value="1"/>
</dbReference>